<proteinExistence type="predicted"/>
<evidence type="ECO:0000313" key="7">
    <source>
        <dbReference type="Proteomes" id="UP000187209"/>
    </source>
</evidence>
<evidence type="ECO:0000313" key="6">
    <source>
        <dbReference type="EMBL" id="OMJ67567.1"/>
    </source>
</evidence>
<dbReference type="EMBL" id="MPUH01001473">
    <property type="protein sequence ID" value="OMJ67567.1"/>
    <property type="molecule type" value="Genomic_DNA"/>
</dbReference>
<evidence type="ECO:0000259" key="5">
    <source>
        <dbReference type="PROSITE" id="PS50002"/>
    </source>
</evidence>
<dbReference type="OrthoDB" id="296320at2759"/>
<organism evidence="6 7">
    <name type="scientific">Stentor coeruleus</name>
    <dbReference type="NCBI Taxonomy" id="5963"/>
    <lineage>
        <taxon>Eukaryota</taxon>
        <taxon>Sar</taxon>
        <taxon>Alveolata</taxon>
        <taxon>Ciliophora</taxon>
        <taxon>Postciliodesmatophora</taxon>
        <taxon>Heterotrichea</taxon>
        <taxon>Heterotrichida</taxon>
        <taxon>Stentoridae</taxon>
        <taxon>Stentor</taxon>
    </lineage>
</organism>
<dbReference type="PANTHER" id="PTHR14167">
    <property type="entry name" value="SH3 DOMAIN-CONTAINING"/>
    <property type="match status" value="1"/>
</dbReference>
<dbReference type="InterPro" id="IPR001452">
    <property type="entry name" value="SH3_domain"/>
</dbReference>
<dbReference type="SMART" id="SM00326">
    <property type="entry name" value="SH3"/>
    <property type="match status" value="1"/>
</dbReference>
<dbReference type="PANTHER" id="PTHR14167:SF120">
    <property type="entry name" value="AER140CP"/>
    <property type="match status" value="1"/>
</dbReference>
<comment type="caution">
    <text evidence="6">The sequence shown here is derived from an EMBL/GenBank/DDBJ whole genome shotgun (WGS) entry which is preliminary data.</text>
</comment>
<dbReference type="Proteomes" id="UP000187209">
    <property type="component" value="Unassembled WGS sequence"/>
</dbReference>
<keyword evidence="7" id="KW-1185">Reference proteome</keyword>
<accession>A0A1R2ASS5</accession>
<dbReference type="PROSITE" id="PS50002">
    <property type="entry name" value="SH3"/>
    <property type="match status" value="1"/>
</dbReference>
<dbReference type="InterPro" id="IPR050384">
    <property type="entry name" value="Endophilin_SH3RF"/>
</dbReference>
<feature type="domain" description="SH3" evidence="5">
    <location>
        <begin position="270"/>
        <end position="327"/>
    </location>
</feature>
<feature type="coiled-coil region" evidence="3">
    <location>
        <begin position="86"/>
        <end position="159"/>
    </location>
</feature>
<dbReference type="PRINTS" id="PR00499">
    <property type="entry name" value="P67PHOX"/>
</dbReference>
<dbReference type="SUPFAM" id="SSF58113">
    <property type="entry name" value="Apolipoprotein A-I"/>
    <property type="match status" value="1"/>
</dbReference>
<gene>
    <name evidence="6" type="ORF">SteCoe_35221</name>
</gene>
<dbReference type="SUPFAM" id="SSF50044">
    <property type="entry name" value="SH3-domain"/>
    <property type="match status" value="1"/>
</dbReference>
<dbReference type="Gene3D" id="2.30.30.40">
    <property type="entry name" value="SH3 Domains"/>
    <property type="match status" value="1"/>
</dbReference>
<feature type="region of interest" description="Disordered" evidence="4">
    <location>
        <begin position="56"/>
        <end position="85"/>
    </location>
</feature>
<name>A0A1R2ASS5_9CILI</name>
<reference evidence="6 7" key="1">
    <citation type="submission" date="2016-11" db="EMBL/GenBank/DDBJ databases">
        <title>The macronuclear genome of Stentor coeruleus: a giant cell with tiny introns.</title>
        <authorList>
            <person name="Slabodnick M."/>
            <person name="Ruby J.G."/>
            <person name="Reiff S.B."/>
            <person name="Swart E.C."/>
            <person name="Gosai S."/>
            <person name="Prabakaran S."/>
            <person name="Witkowska E."/>
            <person name="Larue G.E."/>
            <person name="Fisher S."/>
            <person name="Freeman R.M."/>
            <person name="Gunawardena J."/>
            <person name="Chu W."/>
            <person name="Stover N.A."/>
            <person name="Gregory B.D."/>
            <person name="Nowacki M."/>
            <person name="Derisi J."/>
            <person name="Roy S.W."/>
            <person name="Marshall W.F."/>
            <person name="Sood P."/>
        </authorList>
    </citation>
    <scope>NUCLEOTIDE SEQUENCE [LARGE SCALE GENOMIC DNA]</scope>
    <source>
        <strain evidence="6">WM001</strain>
    </source>
</reference>
<dbReference type="AlphaFoldDB" id="A0A1R2ASS5"/>
<evidence type="ECO:0000256" key="3">
    <source>
        <dbReference type="SAM" id="Coils"/>
    </source>
</evidence>
<dbReference type="CDD" id="cd00174">
    <property type="entry name" value="SH3"/>
    <property type="match status" value="1"/>
</dbReference>
<dbReference type="FunFam" id="2.30.30.40:FF:000072">
    <property type="entry name" value="Unconventional Myosin IB"/>
    <property type="match status" value="1"/>
</dbReference>
<keyword evidence="3" id="KW-0175">Coiled coil</keyword>
<evidence type="ECO:0000256" key="4">
    <source>
        <dbReference type="SAM" id="MobiDB-lite"/>
    </source>
</evidence>
<protein>
    <recommendedName>
        <fullName evidence="5">SH3 domain-containing protein</fullName>
    </recommendedName>
</protein>
<sequence length="327" mass="38038">MADRSLSPSPNKSQHLERGVFSSISTISLYKNVIEERKQLQSNSLMNIKTTQPKTPIRTRLMPSPKIVDRSKSPEVKHSHKNDDENLKLQESVKKLQQQLMREKRNNERLEEQIKEITTKWKAEVANAEKNVDRVQKNYNALKANITSLTIEKDSLQENFKKTSSLLVTYQEELKSLVNCIILEISQFVSNVTENYKEKILKHLRSSMGKLKTDLNSAITEVEKWKCGHDEEDEDFEYKDDIAFSVEYYDNERGSDSLASTRGFNTNFLEEVQSAVALYDFEKEREEDLEFKRGDIIEILEKNESGWWIGRVNDKIGTFPFNFVNII</sequence>
<dbReference type="Pfam" id="PF00018">
    <property type="entry name" value="SH3_1"/>
    <property type="match status" value="1"/>
</dbReference>
<keyword evidence="1 2" id="KW-0728">SH3 domain</keyword>
<evidence type="ECO:0000256" key="1">
    <source>
        <dbReference type="ARBA" id="ARBA00022443"/>
    </source>
</evidence>
<dbReference type="PRINTS" id="PR00452">
    <property type="entry name" value="SH3DOMAIN"/>
</dbReference>
<evidence type="ECO:0000256" key="2">
    <source>
        <dbReference type="PROSITE-ProRule" id="PRU00192"/>
    </source>
</evidence>
<dbReference type="InterPro" id="IPR036028">
    <property type="entry name" value="SH3-like_dom_sf"/>
</dbReference>
<feature type="compositionally biased region" description="Basic and acidic residues" evidence="4">
    <location>
        <begin position="67"/>
        <end position="85"/>
    </location>
</feature>